<evidence type="ECO:0000313" key="2">
    <source>
        <dbReference type="EMBL" id="MFC6952544.1"/>
    </source>
</evidence>
<proteinExistence type="predicted"/>
<dbReference type="InterPro" id="IPR000073">
    <property type="entry name" value="AB_hydrolase_1"/>
</dbReference>
<gene>
    <name evidence="2" type="ORF">ACFQGB_06675</name>
</gene>
<reference evidence="2 3" key="1">
    <citation type="journal article" date="2019" name="Int. J. Syst. Evol. Microbiol.">
        <title>The Global Catalogue of Microorganisms (GCM) 10K type strain sequencing project: providing services to taxonomists for standard genome sequencing and annotation.</title>
        <authorList>
            <consortium name="The Broad Institute Genomics Platform"/>
            <consortium name="The Broad Institute Genome Sequencing Center for Infectious Disease"/>
            <person name="Wu L."/>
            <person name="Ma J."/>
        </authorList>
    </citation>
    <scope>NUCLEOTIDE SEQUENCE [LARGE SCALE GENOMIC DNA]</scope>
    <source>
        <strain evidence="2 3">GX26</strain>
    </source>
</reference>
<keyword evidence="3" id="KW-1185">Reference proteome</keyword>
<dbReference type="PANTHER" id="PTHR43433">
    <property type="entry name" value="HYDROLASE, ALPHA/BETA FOLD FAMILY PROTEIN"/>
    <property type="match status" value="1"/>
</dbReference>
<dbReference type="SUPFAM" id="SSF53474">
    <property type="entry name" value="alpha/beta-Hydrolases"/>
    <property type="match status" value="1"/>
</dbReference>
<dbReference type="RefSeq" id="WP_336349517.1">
    <property type="nucleotide sequence ID" value="NZ_JAZAQL010000001.1"/>
</dbReference>
<dbReference type="Gene3D" id="3.40.50.1820">
    <property type="entry name" value="alpha/beta hydrolase"/>
    <property type="match status" value="1"/>
</dbReference>
<dbReference type="InterPro" id="IPR029058">
    <property type="entry name" value="AB_hydrolase_fold"/>
</dbReference>
<dbReference type="GO" id="GO:0016787">
    <property type="term" value="F:hydrolase activity"/>
    <property type="evidence" value="ECO:0007669"/>
    <property type="project" value="UniProtKB-KW"/>
</dbReference>
<accession>A0ABD5VAG0</accession>
<name>A0ABD5VAG0_9EURY</name>
<keyword evidence="2" id="KW-0378">Hydrolase</keyword>
<evidence type="ECO:0000313" key="3">
    <source>
        <dbReference type="Proteomes" id="UP001596395"/>
    </source>
</evidence>
<evidence type="ECO:0000259" key="1">
    <source>
        <dbReference type="Pfam" id="PF12697"/>
    </source>
</evidence>
<dbReference type="PANTHER" id="PTHR43433:SF5">
    <property type="entry name" value="AB HYDROLASE-1 DOMAIN-CONTAINING PROTEIN"/>
    <property type="match status" value="1"/>
</dbReference>
<dbReference type="Proteomes" id="UP001596395">
    <property type="component" value="Unassembled WGS sequence"/>
</dbReference>
<dbReference type="EMBL" id="JBHSXN010000001">
    <property type="protein sequence ID" value="MFC6952544.1"/>
    <property type="molecule type" value="Genomic_DNA"/>
</dbReference>
<comment type="caution">
    <text evidence="2">The sequence shown here is derived from an EMBL/GenBank/DDBJ whole genome shotgun (WGS) entry which is preliminary data.</text>
</comment>
<organism evidence="2 3">
    <name type="scientific">Halorubellus litoreus</name>
    <dbReference type="NCBI Taxonomy" id="755308"/>
    <lineage>
        <taxon>Archaea</taxon>
        <taxon>Methanobacteriati</taxon>
        <taxon>Methanobacteriota</taxon>
        <taxon>Stenosarchaea group</taxon>
        <taxon>Halobacteria</taxon>
        <taxon>Halobacteriales</taxon>
        <taxon>Halorubellaceae</taxon>
        <taxon>Halorubellus</taxon>
    </lineage>
</organism>
<dbReference type="Pfam" id="PF12697">
    <property type="entry name" value="Abhydrolase_6"/>
    <property type="match status" value="1"/>
</dbReference>
<feature type="domain" description="AB hydrolase-1" evidence="1">
    <location>
        <begin position="24"/>
        <end position="247"/>
    </location>
</feature>
<sequence length="256" mass="27751">MPTVERDGTELYYETAGSGETVAFVPDIGTGAWLWGWQHAALAGPYETVVWNPRGTGESSRPRGDLSMRTFANDLDAVLADIGASATHVVGCGLGAMVALEYARRKGRARKLVLVSGAGRGDAYDPEPLFADPGDERACRETLEYAFSDDFRSEQPDALDDVAAWRASEDADRESWDRQRAALDDWDADPLYELDNPALVVDGGADDLLDASAGERLADDLPRGERQSFPDASHFVHAERSRAVNDAVLGFLDTAD</sequence>
<dbReference type="AlphaFoldDB" id="A0ABD5VAG0"/>
<dbReference type="InterPro" id="IPR050471">
    <property type="entry name" value="AB_hydrolase"/>
</dbReference>
<protein>
    <submittedName>
        <fullName evidence="2">Alpha/beta fold hydrolase</fullName>
    </submittedName>
</protein>